<name>A0A2N9G7P3_FAGSY</name>
<feature type="transmembrane region" description="Helical" evidence="3">
    <location>
        <begin position="374"/>
        <end position="396"/>
    </location>
</feature>
<dbReference type="InterPro" id="IPR050587">
    <property type="entry name" value="GNT1/Glycosyltrans_8"/>
</dbReference>
<gene>
    <name evidence="5" type="ORF">FSB_LOCUS26559</name>
</gene>
<evidence type="ECO:0000256" key="2">
    <source>
        <dbReference type="ARBA" id="ARBA00023211"/>
    </source>
</evidence>
<keyword evidence="1" id="KW-0328">Glycosyltransferase</keyword>
<feature type="chain" id="PRO_5014679878" description="Glucuronosyltransferase PGSIP8" evidence="4">
    <location>
        <begin position="32"/>
        <end position="479"/>
    </location>
</feature>
<dbReference type="InterPro" id="IPR029044">
    <property type="entry name" value="Nucleotide-diphossugar_trans"/>
</dbReference>
<dbReference type="Gene3D" id="3.90.550.10">
    <property type="entry name" value="Spore Coat Polysaccharide Biosynthesis Protein SpsA, Chain A"/>
    <property type="match status" value="1"/>
</dbReference>
<keyword evidence="2" id="KW-0464">Manganese</keyword>
<dbReference type="CDD" id="cd02537">
    <property type="entry name" value="GT8_Glycogenin"/>
    <property type="match status" value="1"/>
</dbReference>
<keyword evidence="3" id="KW-0472">Membrane</keyword>
<feature type="signal peptide" evidence="4">
    <location>
        <begin position="1"/>
        <end position="31"/>
    </location>
</feature>
<dbReference type="AlphaFoldDB" id="A0A2N9G7P3"/>
<keyword evidence="3" id="KW-0812">Transmembrane</keyword>
<organism evidence="5">
    <name type="scientific">Fagus sylvatica</name>
    <name type="common">Beechnut</name>
    <dbReference type="NCBI Taxonomy" id="28930"/>
    <lineage>
        <taxon>Eukaryota</taxon>
        <taxon>Viridiplantae</taxon>
        <taxon>Streptophyta</taxon>
        <taxon>Embryophyta</taxon>
        <taxon>Tracheophyta</taxon>
        <taxon>Spermatophyta</taxon>
        <taxon>Magnoliopsida</taxon>
        <taxon>eudicotyledons</taxon>
        <taxon>Gunneridae</taxon>
        <taxon>Pentapetalae</taxon>
        <taxon>rosids</taxon>
        <taxon>fabids</taxon>
        <taxon>Fagales</taxon>
        <taxon>Fagaceae</taxon>
        <taxon>Fagus</taxon>
    </lineage>
</organism>
<evidence type="ECO:0000256" key="3">
    <source>
        <dbReference type="SAM" id="Phobius"/>
    </source>
</evidence>
<keyword evidence="4" id="KW-0732">Signal</keyword>
<keyword evidence="1" id="KW-0808">Transferase</keyword>
<feature type="transmembrane region" description="Helical" evidence="3">
    <location>
        <begin position="305"/>
        <end position="325"/>
    </location>
</feature>
<dbReference type="EMBL" id="OIVN01001890">
    <property type="protein sequence ID" value="SPC98677.1"/>
    <property type="molecule type" value="Genomic_DNA"/>
</dbReference>
<keyword evidence="3" id="KW-1133">Transmembrane helix</keyword>
<dbReference type="SUPFAM" id="SSF53448">
    <property type="entry name" value="Nucleotide-diphospho-sugar transferases"/>
    <property type="match status" value="1"/>
</dbReference>
<dbReference type="GO" id="GO:0016757">
    <property type="term" value="F:glycosyltransferase activity"/>
    <property type="evidence" value="ECO:0007669"/>
    <property type="project" value="UniProtKB-KW"/>
</dbReference>
<accession>A0A2N9G7P3</accession>
<proteinExistence type="predicted"/>
<dbReference type="PANTHER" id="PTHR11183">
    <property type="entry name" value="GLYCOGENIN SUBFAMILY MEMBER"/>
    <property type="match status" value="1"/>
</dbReference>
<protein>
    <recommendedName>
        <fullName evidence="6">Glucuronosyltransferase PGSIP8</fullName>
    </recommendedName>
</protein>
<evidence type="ECO:0000256" key="1">
    <source>
        <dbReference type="ARBA" id="ARBA00022676"/>
    </source>
</evidence>
<evidence type="ECO:0000256" key="4">
    <source>
        <dbReference type="SAM" id="SignalP"/>
    </source>
</evidence>
<feature type="transmembrane region" description="Helical" evidence="3">
    <location>
        <begin position="403"/>
        <end position="422"/>
    </location>
</feature>
<evidence type="ECO:0008006" key="6">
    <source>
        <dbReference type="Google" id="ProtNLM"/>
    </source>
</evidence>
<evidence type="ECO:0000313" key="5">
    <source>
        <dbReference type="EMBL" id="SPC98677.1"/>
    </source>
</evidence>
<sequence length="479" mass="54891">MGGREKQKRKDVVVGFLWLALLLLPVNKTTAFEDQRTPPTPQKRNAYVTMLYMGTPRDYDFYVAIRVMFRSLANLHVDADLVVIAALDVPRRWVRALEQEDGAKVKRVENLKNPYRSQHNFDWRFRLTLNKLYAWSLVEYDRVVMLDADNLFLQKTDELFQCGQFCAVFINPCIFHTGLFVLQPSTDVFNDLVHELEIGRDNPDGADQGFICSYFPNLLDQPLFHPPPNGTKLNGTYRLPLGYQMDASYYYLKLRWSVPCGPNSVITYPGAPWLKPWYWWSWPVLPLGITWHERRRQTLGYAAEMPVVIIQSVIYLGILAMTRLARPNLSKLCYRRSDKNIALIQAGIKLIAVWSILASYVGPFFIIPHTVHPLLGWTLYLFGSFTLCCIAINAFLLPMLPVLIPWILIFGTLLVMACPWYSDGVVRALSVFGYAFCAAPVLWVAVVKIMTSLQVSLEREAFFPKLGESQPPSGFNKLY</sequence>
<feature type="transmembrane region" description="Helical" evidence="3">
    <location>
        <begin position="428"/>
        <end position="450"/>
    </location>
</feature>
<feature type="transmembrane region" description="Helical" evidence="3">
    <location>
        <begin position="346"/>
        <end position="368"/>
    </location>
</feature>
<reference evidence="5" key="1">
    <citation type="submission" date="2018-02" db="EMBL/GenBank/DDBJ databases">
        <authorList>
            <person name="Cohen D.B."/>
            <person name="Kent A.D."/>
        </authorList>
    </citation>
    <scope>NUCLEOTIDE SEQUENCE</scope>
</reference>